<feature type="transmembrane region" description="Helical" evidence="4">
    <location>
        <begin position="220"/>
        <end position="243"/>
    </location>
</feature>
<dbReference type="Gene3D" id="3.40.50.2300">
    <property type="match status" value="1"/>
</dbReference>
<dbReference type="GO" id="GO:0003677">
    <property type="term" value="F:DNA binding"/>
    <property type="evidence" value="ECO:0007669"/>
    <property type="project" value="UniProtKB-KW"/>
</dbReference>
<accession>A0A9X7S651</accession>
<keyword evidence="1" id="KW-0963">Cytoplasm</keyword>
<evidence type="ECO:0000313" key="6">
    <source>
        <dbReference type="EMBL" id="QGH01625.1"/>
    </source>
</evidence>
<organism evidence="6 7">
    <name type="scientific">Streptococcus dysgalactiae subsp. dysgalactiae</name>
    <dbReference type="NCBI Taxonomy" id="99822"/>
    <lineage>
        <taxon>Bacteria</taxon>
        <taxon>Bacillati</taxon>
        <taxon>Bacillota</taxon>
        <taxon>Bacilli</taxon>
        <taxon>Lactobacillales</taxon>
        <taxon>Streptococcaceae</taxon>
        <taxon>Streptococcus</taxon>
    </lineage>
</organism>
<name>A0A9X7S651_STRDY</name>
<gene>
    <name evidence="6" type="ORF">EA457_03205</name>
</gene>
<dbReference type="SUPFAM" id="SSF52172">
    <property type="entry name" value="CheY-like"/>
    <property type="match status" value="1"/>
</dbReference>
<dbReference type="AlphaFoldDB" id="A0A9X7S651"/>
<keyword evidence="4" id="KW-0812">Transmembrane</keyword>
<dbReference type="EMBL" id="CP033165">
    <property type="protein sequence ID" value="QGH01625.1"/>
    <property type="molecule type" value="Genomic_DNA"/>
</dbReference>
<feature type="transmembrane region" description="Helical" evidence="4">
    <location>
        <begin position="190"/>
        <end position="214"/>
    </location>
</feature>
<feature type="domain" description="Response regulatory" evidence="5">
    <location>
        <begin position="2"/>
        <end position="126"/>
    </location>
</feature>
<evidence type="ECO:0000256" key="3">
    <source>
        <dbReference type="PROSITE-ProRule" id="PRU00169"/>
    </source>
</evidence>
<keyword evidence="4" id="KW-0472">Membrane</keyword>
<dbReference type="InterPro" id="IPR001789">
    <property type="entry name" value="Sig_transdc_resp-reg_receiver"/>
</dbReference>
<keyword evidence="4" id="KW-1133">Transmembrane helix</keyword>
<dbReference type="PANTHER" id="PTHR37299:SF3">
    <property type="entry name" value="STAGE 0 SPORULATION PROTEIN A HOMOLOG"/>
    <property type="match status" value="1"/>
</dbReference>
<feature type="transmembrane region" description="Helical" evidence="4">
    <location>
        <begin position="125"/>
        <end position="146"/>
    </location>
</feature>
<feature type="modified residue" description="4-aspartylphosphate" evidence="3">
    <location>
        <position position="59"/>
    </location>
</feature>
<dbReference type="GO" id="GO:0000156">
    <property type="term" value="F:phosphorelay response regulator activity"/>
    <property type="evidence" value="ECO:0007669"/>
    <property type="project" value="InterPro"/>
</dbReference>
<protein>
    <submittedName>
        <fullName evidence="6">DNA-binding response regulator</fullName>
    </submittedName>
</protein>
<sequence length="257" mass="30273">MNIFVLEDDFLQQTRIEKIIYKILTDNKWEINHLEVYGKPNQLLEDISERGRHQLFFLDIDIKGEDKKGMEIAVEIRNRDPHAVIVFVTTHSEFMPVSFQYQVSALDFIDKELPEELFSHRIEKAIRFLGIIIISAVILFSIGSFYDLPLMKNIQLICWSFILDLFVFVYKQRQTTEVLTWYQVVKQFWLFIKCTILIPTLIAFIIIIGCLTSISEVLIYFYLHLIVVCYTIGMILSLGRLISPNHSIFNKLKKRNE</sequence>
<dbReference type="RefSeq" id="WP_155777910.1">
    <property type="nucleotide sequence ID" value="NZ_CP033165.1"/>
</dbReference>
<keyword evidence="3" id="KW-0597">Phosphoprotein</keyword>
<keyword evidence="2" id="KW-0902">Two-component regulatory system</keyword>
<dbReference type="Pfam" id="PF00072">
    <property type="entry name" value="Response_reg"/>
    <property type="match status" value="1"/>
</dbReference>
<evidence type="ECO:0000313" key="7">
    <source>
        <dbReference type="Proteomes" id="UP000347383"/>
    </source>
</evidence>
<evidence type="ECO:0000259" key="5">
    <source>
        <dbReference type="PROSITE" id="PS50110"/>
    </source>
</evidence>
<dbReference type="InterPro" id="IPR046947">
    <property type="entry name" value="LytR-like"/>
</dbReference>
<reference evidence="6 7" key="1">
    <citation type="submission" date="2018-10" db="EMBL/GenBank/DDBJ databases">
        <title>Comparative Genomics Analysis of the Streptococcus dysgalactiae subspecies dysgalactiae.</title>
        <authorList>
            <person name="Koh T.H."/>
            <person name="Abdul Rahman N."/>
            <person name="Sessions O.M."/>
        </authorList>
    </citation>
    <scope>NUCLEOTIDE SEQUENCE [LARGE SCALE GENOMIC DNA]</scope>
    <source>
        <strain evidence="6 7">DB60705-15</strain>
    </source>
</reference>
<evidence type="ECO:0000256" key="4">
    <source>
        <dbReference type="SAM" id="Phobius"/>
    </source>
</evidence>
<dbReference type="Proteomes" id="UP000347383">
    <property type="component" value="Chromosome"/>
</dbReference>
<dbReference type="PROSITE" id="PS50110">
    <property type="entry name" value="RESPONSE_REGULATORY"/>
    <property type="match status" value="1"/>
</dbReference>
<dbReference type="PANTHER" id="PTHR37299">
    <property type="entry name" value="TRANSCRIPTIONAL REGULATOR-RELATED"/>
    <property type="match status" value="1"/>
</dbReference>
<proteinExistence type="predicted"/>
<evidence type="ECO:0000256" key="2">
    <source>
        <dbReference type="ARBA" id="ARBA00023012"/>
    </source>
</evidence>
<dbReference type="CDD" id="cd17533">
    <property type="entry name" value="REC_LytTR_AgrA-like"/>
    <property type="match status" value="1"/>
</dbReference>
<keyword evidence="6" id="KW-0238">DNA-binding</keyword>
<dbReference type="InterPro" id="IPR011006">
    <property type="entry name" value="CheY-like_superfamily"/>
</dbReference>
<feature type="transmembrane region" description="Helical" evidence="4">
    <location>
        <begin position="152"/>
        <end position="170"/>
    </location>
</feature>
<dbReference type="SMART" id="SM00448">
    <property type="entry name" value="REC"/>
    <property type="match status" value="1"/>
</dbReference>
<evidence type="ECO:0000256" key="1">
    <source>
        <dbReference type="ARBA" id="ARBA00022490"/>
    </source>
</evidence>